<evidence type="ECO:0000259" key="3">
    <source>
        <dbReference type="PROSITE" id="PS50157"/>
    </source>
</evidence>
<sequence length="479" mass="53776">MPGGARKSRDKSSCEPSHDKSKPVRGSSEGSAPSQSKPVLNGSAETYWNEQVRKQLLERKKEIVDRLMALIEECVENKLEPLEEPCDGEGCYSPSHGSSSGKATSPSKRQSIAGKKRHLQRDDNDGNGSDNDDGSRRNRNNKRPKVSPDDAYKPMYACPYYKRFPAQFGQQRTCCGPGWDDLHRVKEHLMRNHHLAEFECERCYESFKKKGELVKHRRATEPCPIRDPDPTPRNLADGFNNEKKEKISKRTRNKPGHERWIEWYCILFEVEPGSADIPSPYHGVPDSSDWREGHTNTCRHGLYVDYMRREIMAQARYAVEAEVERLLRGCENPVLSNLRLTIPNIATSVHRTFESIPPPPGFEAEHGNSGVGNVDLTIPPCFDPGQLFAGSLFGEDFEPQLPAYVSDLGSLGNVAPFDDSSNTSDLSDGFHATTASSNTSVGEYADKDEQFAGQQRPLLPQQQDSQLSQLLLDPNYSYF</sequence>
<reference evidence="5" key="1">
    <citation type="journal article" date="2014" name="Genome Announc.">
        <title>Genome sequence and annotation of Acremonium chrysogenum, producer of the beta-lactam antibiotic cephalosporin C.</title>
        <authorList>
            <person name="Terfehr D."/>
            <person name="Dahlmann T.A."/>
            <person name="Specht T."/>
            <person name="Zadra I."/>
            <person name="Kuernsteiner H."/>
            <person name="Kueck U."/>
        </authorList>
    </citation>
    <scope>NUCLEOTIDE SEQUENCE [LARGE SCALE GENOMIC DNA]</scope>
    <source>
        <strain evidence="5">ATCC 11550 / CBS 779.69 / DSM 880 / IAM 14645 / JCM 23072 / IMI 49137</strain>
    </source>
</reference>
<feature type="compositionally biased region" description="Polar residues" evidence="2">
    <location>
        <begin position="28"/>
        <end position="48"/>
    </location>
</feature>
<keyword evidence="1" id="KW-0863">Zinc-finger</keyword>
<dbReference type="Proteomes" id="UP000029964">
    <property type="component" value="Unassembled WGS sequence"/>
</dbReference>
<gene>
    <name evidence="4" type="ORF">ACRE_024270</name>
</gene>
<keyword evidence="1" id="KW-0862">Zinc</keyword>
<feature type="region of interest" description="Disordered" evidence="2">
    <location>
        <begin position="90"/>
        <end position="150"/>
    </location>
</feature>
<dbReference type="EMBL" id="JPKY01000016">
    <property type="protein sequence ID" value="KFH46729.1"/>
    <property type="molecule type" value="Genomic_DNA"/>
</dbReference>
<accession>A0A086TBJ7</accession>
<dbReference type="STRING" id="857340.A0A086TBJ7"/>
<proteinExistence type="predicted"/>
<dbReference type="PANTHER" id="PTHR38166">
    <property type="entry name" value="C2H2-TYPE DOMAIN-CONTAINING PROTEIN-RELATED"/>
    <property type="match status" value="1"/>
</dbReference>
<evidence type="ECO:0000256" key="1">
    <source>
        <dbReference type="PROSITE-ProRule" id="PRU00042"/>
    </source>
</evidence>
<dbReference type="OrthoDB" id="5154027at2759"/>
<comment type="caution">
    <text evidence="4">The sequence shown here is derived from an EMBL/GenBank/DDBJ whole genome shotgun (WGS) entry which is preliminary data.</text>
</comment>
<protein>
    <recommendedName>
        <fullName evidence="3">C2H2-type domain-containing protein</fullName>
    </recommendedName>
</protein>
<name>A0A086TBJ7_HAPC1</name>
<evidence type="ECO:0000313" key="4">
    <source>
        <dbReference type="EMBL" id="KFH46729.1"/>
    </source>
</evidence>
<dbReference type="AlphaFoldDB" id="A0A086TBJ7"/>
<evidence type="ECO:0000256" key="2">
    <source>
        <dbReference type="SAM" id="MobiDB-lite"/>
    </source>
</evidence>
<evidence type="ECO:0000313" key="5">
    <source>
        <dbReference type="Proteomes" id="UP000029964"/>
    </source>
</evidence>
<feature type="compositionally biased region" description="Basic and acidic residues" evidence="2">
    <location>
        <begin position="10"/>
        <end position="22"/>
    </location>
</feature>
<feature type="compositionally biased region" description="Polar residues" evidence="2">
    <location>
        <begin position="95"/>
        <end position="110"/>
    </location>
</feature>
<organism evidence="4 5">
    <name type="scientific">Hapsidospora chrysogenum (strain ATCC 11550 / CBS 779.69 / DSM 880 / IAM 14645 / JCM 23072 / IMI 49137)</name>
    <name type="common">Acremonium chrysogenum</name>
    <dbReference type="NCBI Taxonomy" id="857340"/>
    <lineage>
        <taxon>Eukaryota</taxon>
        <taxon>Fungi</taxon>
        <taxon>Dikarya</taxon>
        <taxon>Ascomycota</taxon>
        <taxon>Pezizomycotina</taxon>
        <taxon>Sordariomycetes</taxon>
        <taxon>Hypocreomycetidae</taxon>
        <taxon>Hypocreales</taxon>
        <taxon>Bionectriaceae</taxon>
        <taxon>Hapsidospora</taxon>
    </lineage>
</organism>
<dbReference type="GO" id="GO:0008270">
    <property type="term" value="F:zinc ion binding"/>
    <property type="evidence" value="ECO:0007669"/>
    <property type="project" value="UniProtKB-KW"/>
</dbReference>
<dbReference type="PROSITE" id="PS50157">
    <property type="entry name" value="ZINC_FINGER_C2H2_2"/>
    <property type="match status" value="1"/>
</dbReference>
<dbReference type="InterPro" id="IPR013087">
    <property type="entry name" value="Znf_C2H2_type"/>
</dbReference>
<keyword evidence="1" id="KW-0479">Metal-binding</keyword>
<dbReference type="PANTHER" id="PTHR38166:SF1">
    <property type="entry name" value="C2H2-TYPE DOMAIN-CONTAINING PROTEIN"/>
    <property type="match status" value="1"/>
</dbReference>
<keyword evidence="5" id="KW-1185">Reference proteome</keyword>
<dbReference type="HOGENOM" id="CLU_569803_0_0_1"/>
<feature type="domain" description="C2H2-type" evidence="3">
    <location>
        <begin position="198"/>
        <end position="218"/>
    </location>
</feature>
<feature type="region of interest" description="Disordered" evidence="2">
    <location>
        <begin position="221"/>
        <end position="251"/>
    </location>
</feature>
<feature type="region of interest" description="Disordered" evidence="2">
    <location>
        <begin position="1"/>
        <end position="48"/>
    </location>
</feature>